<feature type="signal peptide" evidence="1">
    <location>
        <begin position="1"/>
        <end position="21"/>
    </location>
</feature>
<name>A0A0C3ARE7_SERVB</name>
<reference evidence="2 3" key="1">
    <citation type="submission" date="2014-04" db="EMBL/GenBank/DDBJ databases">
        <authorList>
            <consortium name="DOE Joint Genome Institute"/>
            <person name="Kuo A."/>
            <person name="Zuccaro A."/>
            <person name="Kohler A."/>
            <person name="Nagy L.G."/>
            <person name="Floudas D."/>
            <person name="Copeland A."/>
            <person name="Barry K.W."/>
            <person name="Cichocki N."/>
            <person name="Veneault-Fourrey C."/>
            <person name="LaButti K."/>
            <person name="Lindquist E.A."/>
            <person name="Lipzen A."/>
            <person name="Lundell T."/>
            <person name="Morin E."/>
            <person name="Murat C."/>
            <person name="Sun H."/>
            <person name="Tunlid A."/>
            <person name="Henrissat B."/>
            <person name="Grigoriev I.V."/>
            <person name="Hibbett D.S."/>
            <person name="Martin F."/>
            <person name="Nordberg H.P."/>
            <person name="Cantor M.N."/>
            <person name="Hua S.X."/>
        </authorList>
    </citation>
    <scope>NUCLEOTIDE SEQUENCE [LARGE SCALE GENOMIC DNA]</scope>
    <source>
        <strain evidence="2 3">MAFF 305830</strain>
    </source>
</reference>
<keyword evidence="3" id="KW-1185">Reference proteome</keyword>
<evidence type="ECO:0000313" key="2">
    <source>
        <dbReference type="EMBL" id="KIM22599.1"/>
    </source>
</evidence>
<keyword evidence="1" id="KW-0732">Signal</keyword>
<feature type="chain" id="PRO_5002161302" evidence="1">
    <location>
        <begin position="22"/>
        <end position="68"/>
    </location>
</feature>
<reference evidence="3" key="2">
    <citation type="submission" date="2015-01" db="EMBL/GenBank/DDBJ databases">
        <title>Evolutionary Origins and Diversification of the Mycorrhizal Mutualists.</title>
        <authorList>
            <consortium name="DOE Joint Genome Institute"/>
            <consortium name="Mycorrhizal Genomics Consortium"/>
            <person name="Kohler A."/>
            <person name="Kuo A."/>
            <person name="Nagy L.G."/>
            <person name="Floudas D."/>
            <person name="Copeland A."/>
            <person name="Barry K.W."/>
            <person name="Cichocki N."/>
            <person name="Veneault-Fourrey C."/>
            <person name="LaButti K."/>
            <person name="Lindquist E.A."/>
            <person name="Lipzen A."/>
            <person name="Lundell T."/>
            <person name="Morin E."/>
            <person name="Murat C."/>
            <person name="Riley R."/>
            <person name="Ohm R."/>
            <person name="Sun H."/>
            <person name="Tunlid A."/>
            <person name="Henrissat B."/>
            <person name="Grigoriev I.V."/>
            <person name="Hibbett D.S."/>
            <person name="Martin F."/>
        </authorList>
    </citation>
    <scope>NUCLEOTIDE SEQUENCE [LARGE SCALE GENOMIC DNA]</scope>
    <source>
        <strain evidence="3">MAFF 305830</strain>
    </source>
</reference>
<evidence type="ECO:0000313" key="3">
    <source>
        <dbReference type="Proteomes" id="UP000054097"/>
    </source>
</evidence>
<gene>
    <name evidence="2" type="ORF">M408DRAFT_28583</name>
</gene>
<dbReference type="AlphaFoldDB" id="A0A0C3ARE7"/>
<sequence>MQGHQWHLAHIIPSLPCLWLAHSLDIENIVAETGIDIGHLQGLHAFFAQGKSKAIALEILKPEVVPDP</sequence>
<dbReference type="Proteomes" id="UP000054097">
    <property type="component" value="Unassembled WGS sequence"/>
</dbReference>
<dbReference type="HOGENOM" id="CLU_2795569_0_0_1"/>
<dbReference type="EMBL" id="KN824352">
    <property type="protein sequence ID" value="KIM22599.1"/>
    <property type="molecule type" value="Genomic_DNA"/>
</dbReference>
<organism evidence="2 3">
    <name type="scientific">Serendipita vermifera MAFF 305830</name>
    <dbReference type="NCBI Taxonomy" id="933852"/>
    <lineage>
        <taxon>Eukaryota</taxon>
        <taxon>Fungi</taxon>
        <taxon>Dikarya</taxon>
        <taxon>Basidiomycota</taxon>
        <taxon>Agaricomycotina</taxon>
        <taxon>Agaricomycetes</taxon>
        <taxon>Sebacinales</taxon>
        <taxon>Serendipitaceae</taxon>
        <taxon>Serendipita</taxon>
    </lineage>
</organism>
<evidence type="ECO:0000256" key="1">
    <source>
        <dbReference type="SAM" id="SignalP"/>
    </source>
</evidence>
<protein>
    <submittedName>
        <fullName evidence="2">Uncharacterized protein</fullName>
    </submittedName>
</protein>
<accession>A0A0C3ARE7</accession>
<proteinExistence type="predicted"/>